<keyword evidence="1" id="KW-1133">Transmembrane helix</keyword>
<name>A0A2S8F7S9_9BACT</name>
<evidence type="ECO:0008006" key="4">
    <source>
        <dbReference type="Google" id="ProtNLM"/>
    </source>
</evidence>
<sequence>MLKLLKNRKGQGMVEYGLIIAGVALVCFVGISVLGNKVGDLIAATAAILPGAQSEDNMPIRVGHLIEVHPNDDGHIVLNIAKILSNSNTPRLGRNFGLENPTDFGSLVLDVH</sequence>
<accession>A0A2S8F7S9</accession>
<reference evidence="2 3" key="1">
    <citation type="submission" date="2018-02" db="EMBL/GenBank/DDBJ databases">
        <title>Comparative genomes isolates from brazilian mangrove.</title>
        <authorList>
            <person name="Araujo J.E."/>
            <person name="Taketani R.G."/>
            <person name="Silva M.C.P."/>
            <person name="Loureco M.V."/>
            <person name="Andreote F.D."/>
        </authorList>
    </citation>
    <scope>NUCLEOTIDE SEQUENCE [LARGE SCALE GENOMIC DNA]</scope>
    <source>
        <strain evidence="2 3">NAP PRIS-MGV</strain>
    </source>
</reference>
<dbReference type="RefSeq" id="WP_105358576.1">
    <property type="nucleotide sequence ID" value="NZ_PUIB01000025.1"/>
</dbReference>
<feature type="transmembrane region" description="Helical" evidence="1">
    <location>
        <begin position="12"/>
        <end position="34"/>
    </location>
</feature>
<gene>
    <name evidence="2" type="ORF">C5Y98_25245</name>
</gene>
<evidence type="ECO:0000256" key="1">
    <source>
        <dbReference type="SAM" id="Phobius"/>
    </source>
</evidence>
<dbReference type="Proteomes" id="UP000239388">
    <property type="component" value="Unassembled WGS sequence"/>
</dbReference>
<dbReference type="EMBL" id="PUIB01000025">
    <property type="protein sequence ID" value="PQO28208.1"/>
    <property type="molecule type" value="Genomic_DNA"/>
</dbReference>
<dbReference type="AlphaFoldDB" id="A0A2S8F7S9"/>
<evidence type="ECO:0000313" key="3">
    <source>
        <dbReference type="Proteomes" id="UP000239388"/>
    </source>
</evidence>
<comment type="caution">
    <text evidence="2">The sequence shown here is derived from an EMBL/GenBank/DDBJ whole genome shotgun (WGS) entry which is preliminary data.</text>
</comment>
<keyword evidence="1" id="KW-0812">Transmembrane</keyword>
<organism evidence="2 3">
    <name type="scientific">Blastopirellula marina</name>
    <dbReference type="NCBI Taxonomy" id="124"/>
    <lineage>
        <taxon>Bacteria</taxon>
        <taxon>Pseudomonadati</taxon>
        <taxon>Planctomycetota</taxon>
        <taxon>Planctomycetia</taxon>
        <taxon>Pirellulales</taxon>
        <taxon>Pirellulaceae</taxon>
        <taxon>Blastopirellula</taxon>
    </lineage>
</organism>
<dbReference type="OrthoDB" id="290056at2"/>
<evidence type="ECO:0000313" key="2">
    <source>
        <dbReference type="EMBL" id="PQO28208.1"/>
    </source>
</evidence>
<protein>
    <recommendedName>
        <fullName evidence="4">Flp family type IVb pilin</fullName>
    </recommendedName>
</protein>
<keyword evidence="1" id="KW-0472">Membrane</keyword>
<proteinExistence type="predicted"/>